<keyword evidence="11" id="KW-1185">Reference proteome</keyword>
<evidence type="ECO:0000256" key="4">
    <source>
        <dbReference type="ARBA" id="ARBA00022723"/>
    </source>
</evidence>
<dbReference type="RefSeq" id="WP_046241655.1">
    <property type="nucleotide sequence ID" value="NZ_CP065748.1"/>
</dbReference>
<keyword evidence="6" id="KW-0862">Zinc</keyword>
<sequence length="464" mass="50043">MRATQGSDVVKYGLNHASGALVARLTSVIQQHPKRVTAALAAILLTGGGGAFAVANLGPDPADLPVRMLSTPVESLAEGQTLAELTDSVQGMSLYRSEYTRGSDTAETLLQRLGVADPAAAAFMRGNDQVRQHVLGRAGRLVTAETTPDHQLSLLTVRWAPDEDGSFRRLVVERKNNELSTRIETGKLTASPRLAGGIIRSSLFAATDAASIPDAVAMQMADIFQGDVDFRRGLRKGDRFSVVYESLEADGEPLRAGRVLSAEFHNNGKVVQALWFQDEGKAKGDYYTMDGKSRRQAYLTSPVEFSRISSGFAMRMHPIHKTWRAHLGTDFAAPTGTKVRTVGDGTVSFAGVQNGYGNVIFVDHANNHTTVYAHLSHIGVTRGQRVEQGDIIGNVGSTGWATGPHLHFEFRVNGEHRDPMTIVQATDAARPVSKAGRAAFDKMAAQMRIELQASNEALALATER</sequence>
<dbReference type="Pfam" id="PF01551">
    <property type="entry name" value="Peptidase_M23"/>
    <property type="match status" value="1"/>
</dbReference>
<organism evidence="10 11">
    <name type="scientific">Delftia lacustris</name>
    <dbReference type="NCBI Taxonomy" id="558537"/>
    <lineage>
        <taxon>Bacteria</taxon>
        <taxon>Pseudomonadati</taxon>
        <taxon>Pseudomonadota</taxon>
        <taxon>Betaproteobacteria</taxon>
        <taxon>Burkholderiales</taxon>
        <taxon>Comamonadaceae</taxon>
        <taxon>Delftia</taxon>
    </lineage>
</organism>
<dbReference type="InterPro" id="IPR016047">
    <property type="entry name" value="M23ase_b-sheet_dom"/>
</dbReference>
<comment type="cofactor">
    <cofactor evidence="1">
        <name>Zn(2+)</name>
        <dbReference type="ChEBI" id="CHEBI:29105"/>
    </cofactor>
</comment>
<keyword evidence="7" id="KW-0482">Metalloprotease</keyword>
<evidence type="ECO:0000256" key="2">
    <source>
        <dbReference type="ARBA" id="ARBA00004196"/>
    </source>
</evidence>
<dbReference type="CDD" id="cd12797">
    <property type="entry name" value="M23_peptidase"/>
    <property type="match status" value="1"/>
</dbReference>
<keyword evidence="5" id="KW-0378">Hydrolase</keyword>
<gene>
    <name evidence="10" type="ORF">I6G47_26055</name>
</gene>
<dbReference type="InterPro" id="IPR045834">
    <property type="entry name" value="Csd3_N2"/>
</dbReference>
<dbReference type="GO" id="GO:0004222">
    <property type="term" value="F:metalloendopeptidase activity"/>
    <property type="evidence" value="ECO:0007669"/>
    <property type="project" value="TreeGrafter"/>
</dbReference>
<dbReference type="PANTHER" id="PTHR21666">
    <property type="entry name" value="PEPTIDASE-RELATED"/>
    <property type="match status" value="1"/>
</dbReference>
<dbReference type="Proteomes" id="UP000595064">
    <property type="component" value="Chromosome"/>
</dbReference>
<dbReference type="EMBL" id="CP065748">
    <property type="protein sequence ID" value="QPS80413.1"/>
    <property type="molecule type" value="Genomic_DNA"/>
</dbReference>
<dbReference type="PANTHER" id="PTHR21666:SF288">
    <property type="entry name" value="CELL DIVISION PROTEIN YTFB"/>
    <property type="match status" value="1"/>
</dbReference>
<protein>
    <submittedName>
        <fullName evidence="10">Peptidoglycan DD-metalloendopeptidase family protein</fullName>
    </submittedName>
</protein>
<proteinExistence type="predicted"/>
<evidence type="ECO:0000313" key="11">
    <source>
        <dbReference type="Proteomes" id="UP000595064"/>
    </source>
</evidence>
<dbReference type="InterPro" id="IPR050570">
    <property type="entry name" value="Cell_wall_metabolism_enzyme"/>
</dbReference>
<evidence type="ECO:0000259" key="9">
    <source>
        <dbReference type="Pfam" id="PF19425"/>
    </source>
</evidence>
<evidence type="ECO:0000256" key="6">
    <source>
        <dbReference type="ARBA" id="ARBA00022833"/>
    </source>
</evidence>
<name>A0A7T2YQT1_9BURK</name>
<dbReference type="Gene3D" id="2.70.70.10">
    <property type="entry name" value="Glucose Permease (Domain IIA)"/>
    <property type="match status" value="1"/>
</dbReference>
<dbReference type="GeneID" id="83666366"/>
<dbReference type="KEGG" id="dla:I6G47_26055"/>
<evidence type="ECO:0000259" key="8">
    <source>
        <dbReference type="Pfam" id="PF01551"/>
    </source>
</evidence>
<feature type="domain" description="M23ase beta-sheet core" evidence="8">
    <location>
        <begin position="325"/>
        <end position="419"/>
    </location>
</feature>
<evidence type="ECO:0000256" key="5">
    <source>
        <dbReference type="ARBA" id="ARBA00022801"/>
    </source>
</evidence>
<evidence type="ECO:0000313" key="10">
    <source>
        <dbReference type="EMBL" id="QPS80413.1"/>
    </source>
</evidence>
<evidence type="ECO:0000256" key="7">
    <source>
        <dbReference type="ARBA" id="ARBA00023049"/>
    </source>
</evidence>
<comment type="subcellular location">
    <subcellularLocation>
        <location evidence="2">Cell envelope</location>
    </subcellularLocation>
</comment>
<dbReference type="Pfam" id="PF19425">
    <property type="entry name" value="Csd3_N2"/>
    <property type="match status" value="1"/>
</dbReference>
<evidence type="ECO:0000256" key="1">
    <source>
        <dbReference type="ARBA" id="ARBA00001947"/>
    </source>
</evidence>
<keyword evidence="4" id="KW-0479">Metal-binding</keyword>
<dbReference type="GO" id="GO:0046872">
    <property type="term" value="F:metal ion binding"/>
    <property type="evidence" value="ECO:0007669"/>
    <property type="project" value="UniProtKB-KW"/>
</dbReference>
<dbReference type="InterPro" id="IPR011055">
    <property type="entry name" value="Dup_hybrid_motif"/>
</dbReference>
<feature type="domain" description="Csd3-like second N-terminal" evidence="9">
    <location>
        <begin position="195"/>
        <end position="312"/>
    </location>
</feature>
<dbReference type="AlphaFoldDB" id="A0A7T2YQT1"/>
<dbReference type="Gene3D" id="3.10.450.350">
    <property type="match status" value="2"/>
</dbReference>
<keyword evidence="3" id="KW-0645">Protease</keyword>
<evidence type="ECO:0000256" key="3">
    <source>
        <dbReference type="ARBA" id="ARBA00022670"/>
    </source>
</evidence>
<dbReference type="SUPFAM" id="SSF51261">
    <property type="entry name" value="Duplicated hybrid motif"/>
    <property type="match status" value="1"/>
</dbReference>
<accession>A0A7T2YQT1</accession>
<dbReference type="GO" id="GO:0030313">
    <property type="term" value="C:cell envelope"/>
    <property type="evidence" value="ECO:0007669"/>
    <property type="project" value="UniProtKB-SubCell"/>
</dbReference>
<reference evidence="10 11" key="1">
    <citation type="submission" date="2020-12" db="EMBL/GenBank/DDBJ databases">
        <title>FDA dAtabase for Regulatory Grade micrObial Sequences (FDA-ARGOS): Supporting development and validation of Infectious Disease Dx tests.</title>
        <authorList>
            <person name="Sproer C."/>
            <person name="Gronow S."/>
            <person name="Severitt S."/>
            <person name="Schroder I."/>
            <person name="Tallon L."/>
            <person name="Sadzewicz L."/>
            <person name="Zhao X."/>
            <person name="Boylan J."/>
            <person name="Ott S."/>
            <person name="Bowen H."/>
            <person name="Vavikolanu K."/>
            <person name="Mehta A."/>
            <person name="Aluvathingal J."/>
            <person name="Nadendla S."/>
            <person name="Lowell S."/>
            <person name="Myers T."/>
            <person name="Yan Y."/>
            <person name="Sichtig H."/>
        </authorList>
    </citation>
    <scope>NUCLEOTIDE SEQUENCE [LARGE SCALE GENOMIC DNA]</scope>
    <source>
        <strain evidence="10 11">FDAARGOS_890</strain>
    </source>
</reference>
<dbReference type="GO" id="GO:0006508">
    <property type="term" value="P:proteolysis"/>
    <property type="evidence" value="ECO:0007669"/>
    <property type="project" value="UniProtKB-KW"/>
</dbReference>